<dbReference type="PANTHER" id="PTHR21600:SF44">
    <property type="entry name" value="RIBOSOMAL LARGE SUBUNIT PSEUDOURIDINE SYNTHASE D"/>
    <property type="match status" value="1"/>
</dbReference>
<evidence type="ECO:0000259" key="3">
    <source>
        <dbReference type="Pfam" id="PF00849"/>
    </source>
</evidence>
<comment type="caution">
    <text evidence="4">The sequence shown here is derived from an EMBL/GenBank/DDBJ whole genome shotgun (WGS) entry which is preliminary data.</text>
</comment>
<dbReference type="AlphaFoldDB" id="A0A0F9K6N8"/>
<protein>
    <recommendedName>
        <fullName evidence="3">Pseudouridine synthase RsuA/RluA-like domain-containing protein</fullName>
    </recommendedName>
</protein>
<evidence type="ECO:0000256" key="2">
    <source>
        <dbReference type="ARBA" id="ARBA00023235"/>
    </source>
</evidence>
<dbReference type="GO" id="GO:0003723">
    <property type="term" value="F:RNA binding"/>
    <property type="evidence" value="ECO:0007669"/>
    <property type="project" value="InterPro"/>
</dbReference>
<sequence length="269" mass="30486">KNNILVNEQTREQDYLLRKGDRVKVSIPFSSRPDISAEPIVLDILWEDSCLIVVNKPAGMLTHPATFKQKGTLVNALLHYCPHLSSVGGILRQGIVHRLDKDTSGVMVIAKDDYVHLALAAQFRKRVTQKTYLALARGNPVRDKGMIEAKIGRSPTNGKKMSRGGSLARDAITRYEVLKRWEDWCLLKLHPLTGRTHQIRLHLQSINCFVVGDSLYGGKRWHSFPCRIERPMLHALTLGFFHPRRGKWMELKAPLPPDIRGAISCLEEM</sequence>
<keyword evidence="2" id="KW-0413">Isomerase</keyword>
<gene>
    <name evidence="4" type="ORF">LCGC14_1367510</name>
</gene>
<feature type="domain" description="Pseudouridine synthase RsuA/RluA-like" evidence="3">
    <location>
        <begin position="51"/>
        <end position="205"/>
    </location>
</feature>
<dbReference type="InterPro" id="IPR006145">
    <property type="entry name" value="PsdUridine_synth_RsuA/RluA"/>
</dbReference>
<dbReference type="PANTHER" id="PTHR21600">
    <property type="entry name" value="MITOCHONDRIAL RNA PSEUDOURIDINE SYNTHASE"/>
    <property type="match status" value="1"/>
</dbReference>
<dbReference type="SUPFAM" id="SSF55120">
    <property type="entry name" value="Pseudouridine synthase"/>
    <property type="match status" value="1"/>
</dbReference>
<dbReference type="InterPro" id="IPR006224">
    <property type="entry name" value="PsdUridine_synth_RluA-like_CS"/>
</dbReference>
<dbReference type="EMBL" id="LAZR01008606">
    <property type="protein sequence ID" value="KKM77683.1"/>
    <property type="molecule type" value="Genomic_DNA"/>
</dbReference>
<dbReference type="GO" id="GO:0000455">
    <property type="term" value="P:enzyme-directed rRNA pseudouridine synthesis"/>
    <property type="evidence" value="ECO:0007669"/>
    <property type="project" value="TreeGrafter"/>
</dbReference>
<accession>A0A0F9K6N8</accession>
<evidence type="ECO:0000313" key="4">
    <source>
        <dbReference type="EMBL" id="KKM77683.1"/>
    </source>
</evidence>
<reference evidence="4" key="1">
    <citation type="journal article" date="2015" name="Nature">
        <title>Complex archaea that bridge the gap between prokaryotes and eukaryotes.</title>
        <authorList>
            <person name="Spang A."/>
            <person name="Saw J.H."/>
            <person name="Jorgensen S.L."/>
            <person name="Zaremba-Niedzwiedzka K."/>
            <person name="Martijn J."/>
            <person name="Lind A.E."/>
            <person name="van Eijk R."/>
            <person name="Schleper C."/>
            <person name="Guy L."/>
            <person name="Ettema T.J."/>
        </authorList>
    </citation>
    <scope>NUCLEOTIDE SEQUENCE</scope>
</reference>
<dbReference type="PROSITE" id="PS01129">
    <property type="entry name" value="PSI_RLU"/>
    <property type="match status" value="1"/>
</dbReference>
<dbReference type="NCBIfam" id="TIGR00005">
    <property type="entry name" value="rluA_subfam"/>
    <property type="match status" value="1"/>
</dbReference>
<dbReference type="Gene3D" id="3.30.2350.10">
    <property type="entry name" value="Pseudouridine synthase"/>
    <property type="match status" value="1"/>
</dbReference>
<dbReference type="Pfam" id="PF00849">
    <property type="entry name" value="PseudoU_synth_2"/>
    <property type="match status" value="1"/>
</dbReference>
<dbReference type="CDD" id="cd02869">
    <property type="entry name" value="PseudoU_synth_RluA_like"/>
    <property type="match status" value="1"/>
</dbReference>
<dbReference type="InterPro" id="IPR050188">
    <property type="entry name" value="RluA_PseudoU_synthase"/>
</dbReference>
<organism evidence="4">
    <name type="scientific">marine sediment metagenome</name>
    <dbReference type="NCBI Taxonomy" id="412755"/>
    <lineage>
        <taxon>unclassified sequences</taxon>
        <taxon>metagenomes</taxon>
        <taxon>ecological metagenomes</taxon>
    </lineage>
</organism>
<evidence type="ECO:0000256" key="1">
    <source>
        <dbReference type="ARBA" id="ARBA00010876"/>
    </source>
</evidence>
<comment type="similarity">
    <text evidence="1">Belongs to the pseudouridine synthase RluA family.</text>
</comment>
<dbReference type="InterPro" id="IPR020103">
    <property type="entry name" value="PsdUridine_synth_cat_dom_sf"/>
</dbReference>
<dbReference type="GO" id="GO:0009982">
    <property type="term" value="F:pseudouridine synthase activity"/>
    <property type="evidence" value="ECO:0007669"/>
    <property type="project" value="InterPro"/>
</dbReference>
<proteinExistence type="inferred from homology"/>
<name>A0A0F9K6N8_9ZZZZ</name>
<dbReference type="InterPro" id="IPR006225">
    <property type="entry name" value="PsdUridine_synth_RluC/D"/>
</dbReference>
<feature type="non-terminal residue" evidence="4">
    <location>
        <position position="1"/>
    </location>
</feature>